<evidence type="ECO:0000313" key="2">
    <source>
        <dbReference type="EMBL" id="CAD9336094.1"/>
    </source>
</evidence>
<feature type="region of interest" description="Disordered" evidence="1">
    <location>
        <begin position="105"/>
        <end position="125"/>
    </location>
</feature>
<feature type="region of interest" description="Disordered" evidence="1">
    <location>
        <begin position="64"/>
        <end position="86"/>
    </location>
</feature>
<sequence>MRKEPPELHSTIADDDTLTDEGEIATNAEPHEPLSPATPAEYFFLTSQLGTAGISSIALAATINRGHRKNSSSKSSTSGVSQATEDFQSACDVFSESEYLEDVQIQSQKREISQSPKGGTSGLSLFGKDILIKTEPIHEEEEEAKEPPSNPQATTNPPSADVRDLETTGEGEVLMATRETSIYYSSFSEPIGPKIPSEAMSSPEVVKSESPEDSTMHFGATQQVYEAAKGVWGFARSVPVGGAVLGLWEAAAAKAVDTVVHKDLAGVDADIKPHLSNIDKDVLDPVIDAILKFLAPAIGKSEEMVQPIVKLVLGVFPKQICEGAQNVSVADKEATMPEVSTPAAEGVVGAL</sequence>
<dbReference type="AlphaFoldDB" id="A0A7S1ZE50"/>
<feature type="region of interest" description="Disordered" evidence="1">
    <location>
        <begin position="139"/>
        <end position="164"/>
    </location>
</feature>
<proteinExistence type="predicted"/>
<reference evidence="2" key="1">
    <citation type="submission" date="2021-01" db="EMBL/GenBank/DDBJ databases">
        <authorList>
            <person name="Corre E."/>
            <person name="Pelletier E."/>
            <person name="Niang G."/>
            <person name="Scheremetjew M."/>
            <person name="Finn R."/>
            <person name="Kale V."/>
            <person name="Holt S."/>
            <person name="Cochrane G."/>
            <person name="Meng A."/>
            <person name="Brown T."/>
            <person name="Cohen L."/>
        </authorList>
    </citation>
    <scope>NUCLEOTIDE SEQUENCE</scope>
    <source>
        <strain evidence="2">Grunow 1884</strain>
    </source>
</reference>
<feature type="compositionally biased region" description="Low complexity" evidence="1">
    <location>
        <begin position="72"/>
        <end position="81"/>
    </location>
</feature>
<evidence type="ECO:0000256" key="1">
    <source>
        <dbReference type="SAM" id="MobiDB-lite"/>
    </source>
</evidence>
<accession>A0A7S1ZE50</accession>
<name>A0A7S1ZE50_TRICV</name>
<feature type="compositionally biased region" description="Acidic residues" evidence="1">
    <location>
        <begin position="13"/>
        <end position="23"/>
    </location>
</feature>
<dbReference type="EMBL" id="HBGO01014983">
    <property type="protein sequence ID" value="CAD9336094.1"/>
    <property type="molecule type" value="Transcribed_RNA"/>
</dbReference>
<feature type="region of interest" description="Disordered" evidence="1">
    <location>
        <begin position="1"/>
        <end position="38"/>
    </location>
</feature>
<protein>
    <submittedName>
        <fullName evidence="2">Uncharacterized protein</fullName>
    </submittedName>
</protein>
<gene>
    <name evidence="2" type="ORF">OSIN01602_LOCUS8475</name>
</gene>
<organism evidence="2">
    <name type="scientific">Trieres chinensis</name>
    <name type="common">Marine centric diatom</name>
    <name type="synonym">Odontella sinensis</name>
    <dbReference type="NCBI Taxonomy" id="1514140"/>
    <lineage>
        <taxon>Eukaryota</taxon>
        <taxon>Sar</taxon>
        <taxon>Stramenopiles</taxon>
        <taxon>Ochrophyta</taxon>
        <taxon>Bacillariophyta</taxon>
        <taxon>Mediophyceae</taxon>
        <taxon>Biddulphiophycidae</taxon>
        <taxon>Eupodiscales</taxon>
        <taxon>Parodontellaceae</taxon>
        <taxon>Trieres</taxon>
    </lineage>
</organism>